<comment type="subcellular location">
    <subcellularLocation>
        <location evidence="1">Plastid</location>
        <location evidence="1">Chloroplast</location>
    </subcellularLocation>
</comment>
<evidence type="ECO:0000256" key="3">
    <source>
        <dbReference type="ARBA" id="ARBA00022640"/>
    </source>
</evidence>
<sequence>MMAALGAVKQPCVKFLGFEDVPSGLGAVTAAPGTYGFAALFLVSGLLELAIWTQDDKKEPGNFGDPAGLNMYNPEMRQKEIDSRRMGMFSVIGIIGSEVPTGKDGMNQLGF</sequence>
<evidence type="ECO:0000256" key="1">
    <source>
        <dbReference type="ARBA" id="ARBA00004229"/>
    </source>
</evidence>
<gene>
    <name evidence="5" type="ORF">PGLA2088_LOCUS35488</name>
</gene>
<evidence type="ECO:0000256" key="2">
    <source>
        <dbReference type="ARBA" id="ARBA00022528"/>
    </source>
</evidence>
<organism evidence="5 6">
    <name type="scientific">Polarella glacialis</name>
    <name type="common">Dinoflagellate</name>
    <dbReference type="NCBI Taxonomy" id="89957"/>
    <lineage>
        <taxon>Eukaryota</taxon>
        <taxon>Sar</taxon>
        <taxon>Alveolata</taxon>
        <taxon>Dinophyceae</taxon>
        <taxon>Suessiales</taxon>
        <taxon>Suessiaceae</taxon>
        <taxon>Polarella</taxon>
    </lineage>
</organism>
<dbReference type="GO" id="GO:0009507">
    <property type="term" value="C:chloroplast"/>
    <property type="evidence" value="ECO:0007669"/>
    <property type="project" value="UniProtKB-SubCell"/>
</dbReference>
<dbReference type="AlphaFoldDB" id="A0A813KNN9"/>
<accession>A0A813KNN9</accession>
<feature type="transmembrane region" description="Helical" evidence="4">
    <location>
        <begin position="33"/>
        <end position="52"/>
    </location>
</feature>
<evidence type="ECO:0008006" key="7">
    <source>
        <dbReference type="Google" id="ProtNLM"/>
    </source>
</evidence>
<protein>
    <recommendedName>
        <fullName evidence="7">Chlorophyll a-b binding protein, chloroplastic</fullName>
    </recommendedName>
</protein>
<evidence type="ECO:0000256" key="4">
    <source>
        <dbReference type="SAM" id="Phobius"/>
    </source>
</evidence>
<keyword evidence="3" id="KW-0934">Plastid</keyword>
<dbReference type="Proteomes" id="UP000626109">
    <property type="component" value="Unassembled WGS sequence"/>
</dbReference>
<proteinExistence type="predicted"/>
<keyword evidence="4" id="KW-0812">Transmembrane</keyword>
<comment type="caution">
    <text evidence="5">The sequence shown here is derived from an EMBL/GenBank/DDBJ whole genome shotgun (WGS) entry which is preliminary data.</text>
</comment>
<evidence type="ECO:0000313" key="5">
    <source>
        <dbReference type="EMBL" id="CAE8709496.1"/>
    </source>
</evidence>
<name>A0A813KNN9_POLGL</name>
<dbReference type="Pfam" id="PF00504">
    <property type="entry name" value="Chloroa_b-bind"/>
    <property type="match status" value="1"/>
</dbReference>
<evidence type="ECO:0000313" key="6">
    <source>
        <dbReference type="Proteomes" id="UP000626109"/>
    </source>
</evidence>
<keyword evidence="4" id="KW-1133">Transmembrane helix</keyword>
<keyword evidence="4" id="KW-0472">Membrane</keyword>
<dbReference type="InterPro" id="IPR022796">
    <property type="entry name" value="Chloroa_b-bind"/>
</dbReference>
<reference evidence="5" key="1">
    <citation type="submission" date="2021-02" db="EMBL/GenBank/DDBJ databases">
        <authorList>
            <person name="Dougan E. K."/>
            <person name="Rhodes N."/>
            <person name="Thang M."/>
            <person name="Chan C."/>
        </authorList>
    </citation>
    <scope>NUCLEOTIDE SEQUENCE</scope>
</reference>
<dbReference type="EMBL" id="CAJNNW010031851">
    <property type="protein sequence ID" value="CAE8709496.1"/>
    <property type="molecule type" value="Genomic_DNA"/>
</dbReference>
<dbReference type="SUPFAM" id="SSF103511">
    <property type="entry name" value="Chlorophyll a-b binding protein"/>
    <property type="match status" value="1"/>
</dbReference>
<keyword evidence="2" id="KW-0150">Chloroplast</keyword>
<dbReference type="Gene3D" id="1.10.3460.10">
    <property type="entry name" value="Chlorophyll a/b binding protein domain"/>
    <property type="match status" value="1"/>
</dbReference>